<organism evidence="2">
    <name type="scientific">Rhipicephalus zambeziensis</name>
    <dbReference type="NCBI Taxonomy" id="60191"/>
    <lineage>
        <taxon>Eukaryota</taxon>
        <taxon>Metazoa</taxon>
        <taxon>Ecdysozoa</taxon>
        <taxon>Arthropoda</taxon>
        <taxon>Chelicerata</taxon>
        <taxon>Arachnida</taxon>
        <taxon>Acari</taxon>
        <taxon>Parasitiformes</taxon>
        <taxon>Ixodida</taxon>
        <taxon>Ixodoidea</taxon>
        <taxon>Ixodidae</taxon>
        <taxon>Rhipicephalinae</taxon>
        <taxon>Rhipicephalus</taxon>
        <taxon>Rhipicephalus</taxon>
    </lineage>
</organism>
<dbReference type="Gene3D" id="4.10.410.10">
    <property type="entry name" value="Pancreatic trypsin inhibitor Kunitz domain"/>
    <property type="match status" value="1"/>
</dbReference>
<dbReference type="SUPFAM" id="SSF57362">
    <property type="entry name" value="BPTI-like"/>
    <property type="match status" value="1"/>
</dbReference>
<name>A0A224YBS6_9ACAR</name>
<reference evidence="2" key="1">
    <citation type="journal article" date="2017" name="Parasit. Vectors">
        <title>Sialotranscriptomics of Rhipicephalus zambeziensis reveals intricate expression profiles of secretory proteins and suggests tight temporal transcriptional regulation during blood-feeding.</title>
        <authorList>
            <person name="de Castro M.H."/>
            <person name="de Klerk D."/>
            <person name="Pienaar R."/>
            <person name="Rees D.J.G."/>
            <person name="Mans B.J."/>
        </authorList>
    </citation>
    <scope>NUCLEOTIDE SEQUENCE</scope>
    <source>
        <tissue evidence="2">Salivary glands</tissue>
    </source>
</reference>
<dbReference type="InterPro" id="IPR036880">
    <property type="entry name" value="Kunitz_BPTI_sf"/>
</dbReference>
<evidence type="ECO:0000256" key="1">
    <source>
        <dbReference type="SAM" id="SignalP"/>
    </source>
</evidence>
<protein>
    <submittedName>
        <fullName evidence="2">Pancreatic trypsin inhibitor</fullName>
    </submittedName>
</protein>
<evidence type="ECO:0000313" key="2">
    <source>
        <dbReference type="EMBL" id="MAA11713.1"/>
    </source>
</evidence>
<dbReference type="AlphaFoldDB" id="A0A224YBS6"/>
<proteinExistence type="predicted"/>
<keyword evidence="1" id="KW-0732">Signal</keyword>
<dbReference type="EMBL" id="GFPF01000567">
    <property type="protein sequence ID" value="MAA11713.1"/>
    <property type="molecule type" value="Transcribed_RNA"/>
</dbReference>
<dbReference type="GO" id="GO:0004867">
    <property type="term" value="F:serine-type endopeptidase inhibitor activity"/>
    <property type="evidence" value="ECO:0007669"/>
    <property type="project" value="InterPro"/>
</dbReference>
<feature type="signal peptide" evidence="1">
    <location>
        <begin position="1"/>
        <end position="21"/>
    </location>
</feature>
<sequence length="138" mass="16309">MVKRPLLNFWLISMLVRQSISNEVYDSRCFFHIPISNIPDCKFPRWFFDRRDGKCKKSCNFTSSAPFRTKRSCDWTCRSEAVCTGERGILFCSRGRHLVYYFDGIREDCLSDRSCVYRGNNFPSRNECETRCLKRTIG</sequence>
<feature type="chain" id="PRO_5013211469" evidence="1">
    <location>
        <begin position="22"/>
        <end position="138"/>
    </location>
</feature>
<accession>A0A224YBS6</accession>